<feature type="signal peptide" evidence="1">
    <location>
        <begin position="1"/>
        <end position="17"/>
    </location>
</feature>
<feature type="chain" id="PRO_5006136282" evidence="1">
    <location>
        <begin position="18"/>
        <end position="242"/>
    </location>
</feature>
<accession>A0A0P7BVN0</accession>
<dbReference type="AlphaFoldDB" id="A0A0P7BVN0"/>
<gene>
    <name evidence="2" type="ORF">AK830_g2074</name>
</gene>
<evidence type="ECO:0000313" key="2">
    <source>
        <dbReference type="EMBL" id="KPM44478.1"/>
    </source>
</evidence>
<comment type="caution">
    <text evidence="2">The sequence shown here is derived from an EMBL/GenBank/DDBJ whole genome shotgun (WGS) entry which is preliminary data.</text>
</comment>
<organism evidence="2 3">
    <name type="scientific">Neonectria ditissima</name>
    <dbReference type="NCBI Taxonomy" id="78410"/>
    <lineage>
        <taxon>Eukaryota</taxon>
        <taxon>Fungi</taxon>
        <taxon>Dikarya</taxon>
        <taxon>Ascomycota</taxon>
        <taxon>Pezizomycotina</taxon>
        <taxon>Sordariomycetes</taxon>
        <taxon>Hypocreomycetidae</taxon>
        <taxon>Hypocreales</taxon>
        <taxon>Nectriaceae</taxon>
        <taxon>Neonectria</taxon>
    </lineage>
</organism>
<sequence length="242" mass="26250">MLLRYLTISTLPALSLALGALGTLPTDVSVETGHGHSIVVLIDPINDDNDAPPNSTDRMLGASEANDDITDKTYSSPHGQNLDDNVVVAEFNDQVAWYSYGSKYAIKSNPLACDASKATCPSNSRMAQEIDYCPCTKIGQAYNENFHHCACLEDPIRSGLNGKATALTASAGGHRGNPVSSRRVYRTATMMGSLVIAPKNNRRVRGERRSAPKGQVIRQKSRPTFARKLGKDTFKQVDLQLL</sequence>
<reference evidence="2 3" key="1">
    <citation type="submission" date="2015-09" db="EMBL/GenBank/DDBJ databases">
        <title>Draft genome of a European isolate of the apple canker pathogen Neonectria ditissima.</title>
        <authorList>
            <person name="Gomez-Cortecero A."/>
            <person name="Harrison R.J."/>
            <person name="Armitage A.D."/>
        </authorList>
    </citation>
    <scope>NUCLEOTIDE SEQUENCE [LARGE SCALE GENOMIC DNA]</scope>
    <source>
        <strain evidence="2 3">R09/05</strain>
    </source>
</reference>
<dbReference type="Proteomes" id="UP000050424">
    <property type="component" value="Unassembled WGS sequence"/>
</dbReference>
<keyword evidence="1" id="KW-0732">Signal</keyword>
<evidence type="ECO:0000313" key="3">
    <source>
        <dbReference type="Proteomes" id="UP000050424"/>
    </source>
</evidence>
<evidence type="ECO:0000256" key="1">
    <source>
        <dbReference type="SAM" id="SignalP"/>
    </source>
</evidence>
<name>A0A0P7BVN0_9HYPO</name>
<protein>
    <submittedName>
        <fullName evidence="2">Uncharacterized protein</fullName>
    </submittedName>
</protein>
<proteinExistence type="predicted"/>
<keyword evidence="3" id="KW-1185">Reference proteome</keyword>
<dbReference type="EMBL" id="LKCW01000019">
    <property type="protein sequence ID" value="KPM44478.1"/>
    <property type="molecule type" value="Genomic_DNA"/>
</dbReference>